<accession>A0A1X7JIS2</accession>
<feature type="domain" description="RNA polymerase sigma-70 region 2" evidence="5">
    <location>
        <begin position="12"/>
        <end position="79"/>
    </location>
</feature>
<name>A0A1X7JIS2_9SPHI</name>
<dbReference type="InterPro" id="IPR014284">
    <property type="entry name" value="RNA_pol_sigma-70_dom"/>
</dbReference>
<dbReference type="InterPro" id="IPR007627">
    <property type="entry name" value="RNA_pol_sigma70_r2"/>
</dbReference>
<evidence type="ECO:0000256" key="3">
    <source>
        <dbReference type="ARBA" id="ARBA00023082"/>
    </source>
</evidence>
<evidence type="ECO:0000259" key="5">
    <source>
        <dbReference type="Pfam" id="PF04542"/>
    </source>
</evidence>
<dbReference type="PANTHER" id="PTHR43133">
    <property type="entry name" value="RNA POLYMERASE ECF-TYPE SIGMA FACTO"/>
    <property type="match status" value="1"/>
</dbReference>
<dbReference type="Pfam" id="PF04542">
    <property type="entry name" value="Sigma70_r2"/>
    <property type="match status" value="1"/>
</dbReference>
<dbReference type="Pfam" id="PF08281">
    <property type="entry name" value="Sigma70_r4_2"/>
    <property type="match status" value="1"/>
</dbReference>
<dbReference type="EMBL" id="FXAU01000003">
    <property type="protein sequence ID" value="SMG27648.1"/>
    <property type="molecule type" value="Genomic_DNA"/>
</dbReference>
<dbReference type="OrthoDB" id="9780326at2"/>
<reference evidence="7 8" key="1">
    <citation type="submission" date="2017-04" db="EMBL/GenBank/DDBJ databases">
        <authorList>
            <person name="Afonso C.L."/>
            <person name="Miller P.J."/>
            <person name="Scott M.A."/>
            <person name="Spackman E."/>
            <person name="Goraichik I."/>
            <person name="Dimitrov K.M."/>
            <person name="Suarez D.L."/>
            <person name="Swayne D.E."/>
        </authorList>
    </citation>
    <scope>NUCLEOTIDE SEQUENCE [LARGE SCALE GENOMIC DNA]</scope>
    <source>
        <strain evidence="7 8">DSM 22418</strain>
    </source>
</reference>
<dbReference type="InterPro" id="IPR013249">
    <property type="entry name" value="RNA_pol_sigma70_r4_t2"/>
</dbReference>
<dbReference type="InterPro" id="IPR013324">
    <property type="entry name" value="RNA_pol_sigma_r3/r4-like"/>
</dbReference>
<dbReference type="AlphaFoldDB" id="A0A1X7JIS2"/>
<dbReference type="GO" id="GO:0003677">
    <property type="term" value="F:DNA binding"/>
    <property type="evidence" value="ECO:0007669"/>
    <property type="project" value="InterPro"/>
</dbReference>
<dbReference type="CDD" id="cd06171">
    <property type="entry name" value="Sigma70_r4"/>
    <property type="match status" value="1"/>
</dbReference>
<dbReference type="PANTHER" id="PTHR43133:SF45">
    <property type="entry name" value="RNA POLYMERASE ECF-TYPE SIGMA FACTOR"/>
    <property type="match status" value="1"/>
</dbReference>
<keyword evidence="8" id="KW-1185">Reference proteome</keyword>
<keyword evidence="4" id="KW-0804">Transcription</keyword>
<dbReference type="SUPFAM" id="SSF88659">
    <property type="entry name" value="Sigma3 and sigma4 domains of RNA polymerase sigma factors"/>
    <property type="match status" value="1"/>
</dbReference>
<dbReference type="GO" id="GO:0006352">
    <property type="term" value="P:DNA-templated transcription initiation"/>
    <property type="evidence" value="ECO:0007669"/>
    <property type="project" value="InterPro"/>
</dbReference>
<comment type="similarity">
    <text evidence="1">Belongs to the sigma-70 factor family. ECF subfamily.</text>
</comment>
<dbReference type="Gene3D" id="1.10.10.10">
    <property type="entry name" value="Winged helix-like DNA-binding domain superfamily/Winged helix DNA-binding domain"/>
    <property type="match status" value="1"/>
</dbReference>
<evidence type="ECO:0000259" key="6">
    <source>
        <dbReference type="Pfam" id="PF08281"/>
    </source>
</evidence>
<sequence length="169" mass="20004">MNSSIEQTFLALIKQHKGILHKVSRMYADNPEDREDLQQEIMIQLWKSYAYFKGESAFSSWMYRVAVNTSLTYFKKEKKRSNTFTDNENVNEPAQEDYNDTQDTQLQLFYKAIQEISPIEKALMLYFMEGLSHREIGEQLGISEGNARVKLNRTKEKLQEIIKKYNHEF</sequence>
<proteinExistence type="inferred from homology"/>
<evidence type="ECO:0000256" key="2">
    <source>
        <dbReference type="ARBA" id="ARBA00023015"/>
    </source>
</evidence>
<dbReference type="Proteomes" id="UP000192980">
    <property type="component" value="Unassembled WGS sequence"/>
</dbReference>
<feature type="domain" description="RNA polymerase sigma factor 70 region 4 type 2" evidence="6">
    <location>
        <begin position="107"/>
        <end position="158"/>
    </location>
</feature>
<dbReference type="InterPro" id="IPR036388">
    <property type="entry name" value="WH-like_DNA-bd_sf"/>
</dbReference>
<evidence type="ECO:0000313" key="8">
    <source>
        <dbReference type="Proteomes" id="UP000192980"/>
    </source>
</evidence>
<gene>
    <name evidence="7" type="ORF">SAMN05660862_1747</name>
</gene>
<keyword evidence="3" id="KW-0731">Sigma factor</keyword>
<dbReference type="InterPro" id="IPR013325">
    <property type="entry name" value="RNA_pol_sigma_r2"/>
</dbReference>
<evidence type="ECO:0000256" key="1">
    <source>
        <dbReference type="ARBA" id="ARBA00010641"/>
    </source>
</evidence>
<keyword evidence="2" id="KW-0805">Transcription regulation</keyword>
<dbReference type="RefSeq" id="WP_085472520.1">
    <property type="nucleotide sequence ID" value="NZ_FXAU01000003.1"/>
</dbReference>
<dbReference type="Gene3D" id="1.10.1740.10">
    <property type="match status" value="1"/>
</dbReference>
<dbReference type="STRING" id="561061.SAMN05660862_1747"/>
<dbReference type="SUPFAM" id="SSF88946">
    <property type="entry name" value="Sigma2 domain of RNA polymerase sigma factors"/>
    <property type="match status" value="1"/>
</dbReference>
<evidence type="ECO:0000313" key="7">
    <source>
        <dbReference type="EMBL" id="SMG27648.1"/>
    </source>
</evidence>
<dbReference type="GO" id="GO:0016987">
    <property type="term" value="F:sigma factor activity"/>
    <property type="evidence" value="ECO:0007669"/>
    <property type="project" value="UniProtKB-KW"/>
</dbReference>
<dbReference type="NCBIfam" id="TIGR02937">
    <property type="entry name" value="sigma70-ECF"/>
    <property type="match status" value="1"/>
</dbReference>
<protein>
    <submittedName>
        <fullName evidence="7">RNA polymerase sigma-70 factor, ECF subfamily</fullName>
    </submittedName>
</protein>
<organism evidence="7 8">
    <name type="scientific">Sphingobacterium psychroaquaticum</name>
    <dbReference type="NCBI Taxonomy" id="561061"/>
    <lineage>
        <taxon>Bacteria</taxon>
        <taxon>Pseudomonadati</taxon>
        <taxon>Bacteroidota</taxon>
        <taxon>Sphingobacteriia</taxon>
        <taxon>Sphingobacteriales</taxon>
        <taxon>Sphingobacteriaceae</taxon>
        <taxon>Sphingobacterium</taxon>
    </lineage>
</organism>
<evidence type="ECO:0000256" key="4">
    <source>
        <dbReference type="ARBA" id="ARBA00023163"/>
    </source>
</evidence>
<dbReference type="InterPro" id="IPR039425">
    <property type="entry name" value="RNA_pol_sigma-70-like"/>
</dbReference>